<evidence type="ECO:0000256" key="5">
    <source>
        <dbReference type="ARBA" id="ARBA00022771"/>
    </source>
</evidence>
<feature type="domain" description="PCI" evidence="9">
    <location>
        <begin position="192"/>
        <end position="362"/>
    </location>
</feature>
<evidence type="ECO:0008006" key="13">
    <source>
        <dbReference type="Google" id="ProtNLM"/>
    </source>
</evidence>
<dbReference type="AlphaFoldDB" id="A0A9P7BEU3"/>
<accession>A0A9P7BEU3</accession>
<feature type="compositionally biased region" description="Low complexity" evidence="8">
    <location>
        <begin position="518"/>
        <end position="608"/>
    </location>
</feature>
<keyword evidence="6" id="KW-0862">Zinc</keyword>
<keyword evidence="5 7" id="KW-0863">Zinc-finger</keyword>
<gene>
    <name evidence="11" type="ORF">C6P40_003033</name>
</gene>
<keyword evidence="12" id="KW-1185">Reference proteome</keyword>
<comment type="caution">
    <text evidence="11">The sequence shown here is derived from an EMBL/GenBank/DDBJ whole genome shotgun (WGS) entry which is preliminary data.</text>
</comment>
<sequence>MDVDIETVLSTLRDQIEEKDSDLAAYFYSLEDYHERKLWYQLSEVLKKQIYSNPNSRSVRLKLYDNFISTFKDKINQLQLVEFLVISLLDSKPEDALEYLSNLKQDLLKLIEKKNNNYGDHDVNDYEILQALIYLDNELAKVKLKLGFIDEATSMIDVSKEKIDNMNISVDNRVNSSFYYIKAELMKVKGDFNMFYYNSLLFLACIPNLGELDNKENIVRDICISGLLGDKIYNFGEIIMHDIFKYLSNEWLKELLLSLNDGNLNNFNKLIENNEEVNKISDISSRIDFLKQKMCIMAFVELVFSKPTTSRCIQYNEIINQIPFLANGNEIEHLVMKCLSLGLIKGLINQVEENVEVSWIQPRTMTLSQIQSMKVKMEVWNKKVGALNEYMGQAGVSISSSIYDRRALDCTDDKALVNSLNHLTFLTSSSVKVRDAMIQDGAVERLVGILYECKDPKNETEKVMFAWKWVLSLQCLVLAGTRGTEKMRKKLVDAGIIPILATILDNHFLRKKSAVKGDNNNINTIHSTSSTSNNDSNSTNSDSNNNINNNVNDINNISTDTTNTNTAASTTTTNINNYNNNNNNNNNNSNINNTRNNNPTTNNNSNMNQPDLVYLDNESGNNLVMEGVDVMEGQLGSYYQEHDHDMLDENNVKLSMINEVGNQEVGPLLRFFSDEEMELLNVVEQVKCLQKLGDPNSNYDVPKLMNTHFSTIKSLSNIPKEFCKRLEVSNILSEYPNETGFKNITKISDPIFRSHTVPRSFRDGLILPENDDVIWSLQLLAFISKYTYLRHSLSNTYLINGLSFRSKNNPPPLEKDSDETDDVALSEDSIFDSTMRIQVPEEYRCRSKQFINSTIIAQGERLARLKETSDNNDKGIVDDYMKILHTNDNLQKIKYFERIRLNSVRLKYESLGRLRILNKKIYNKNIENYSKKWSYDDSWDEFESGLDVSKLIDREIQPFVTLNIFPLVERFTVKTWFLEDICYWAAVVVRNANRKDEKMGGRRQCANFNCGIWEDHPKQFSKCRRCKRAKYCSRSCQTKAWVFHKHWCIPAIGSGSTSSESQEHGSTTNANTQNHVHTHPREDDSIERETHGEHHATMLATVTSVGVVGTPTPNTPPITGTTASTVPSTGTIGPQTFGSTDSASVSVSGITESNDSNDDDDDDDDSNMSNVNH</sequence>
<feature type="region of interest" description="Disordered" evidence="8">
    <location>
        <begin position="1106"/>
        <end position="1173"/>
    </location>
</feature>
<comment type="similarity">
    <text evidence="2">Belongs to the MUB1/samB family.</text>
</comment>
<dbReference type="Gene3D" id="1.25.10.10">
    <property type="entry name" value="Leucine-rich Repeat Variant"/>
    <property type="match status" value="1"/>
</dbReference>
<protein>
    <recommendedName>
        <fullName evidence="13">MYND-type domain-containing protein</fullName>
    </recommendedName>
</protein>
<dbReference type="InterPro" id="IPR002893">
    <property type="entry name" value="Znf_MYND"/>
</dbReference>
<evidence type="ECO:0000256" key="7">
    <source>
        <dbReference type="PROSITE-ProRule" id="PRU00134"/>
    </source>
</evidence>
<feature type="compositionally biased region" description="Basic and acidic residues" evidence="8">
    <location>
        <begin position="1079"/>
        <end position="1089"/>
    </location>
</feature>
<dbReference type="PROSITE" id="PS50865">
    <property type="entry name" value="ZF_MYND_2"/>
    <property type="match status" value="1"/>
</dbReference>
<dbReference type="PROSITE" id="PS50250">
    <property type="entry name" value="PCI"/>
    <property type="match status" value="1"/>
</dbReference>
<dbReference type="PANTHER" id="PTHR47442">
    <property type="entry name" value="MYND-TYPE ZINC FINGER PROTEIN MUB1"/>
    <property type="match status" value="1"/>
</dbReference>
<dbReference type="GO" id="GO:0008270">
    <property type="term" value="F:zinc ion binding"/>
    <property type="evidence" value="ECO:0007669"/>
    <property type="project" value="UniProtKB-KW"/>
</dbReference>
<evidence type="ECO:0000259" key="10">
    <source>
        <dbReference type="PROSITE" id="PS50865"/>
    </source>
</evidence>
<dbReference type="SUPFAM" id="SSF144232">
    <property type="entry name" value="HIT/MYND zinc finger-like"/>
    <property type="match status" value="1"/>
</dbReference>
<evidence type="ECO:0000256" key="6">
    <source>
        <dbReference type="ARBA" id="ARBA00022833"/>
    </source>
</evidence>
<dbReference type="Pfam" id="PF22037">
    <property type="entry name" value="PSD13_N"/>
    <property type="match status" value="1"/>
</dbReference>
<dbReference type="Gene3D" id="6.10.140.2220">
    <property type="match status" value="1"/>
</dbReference>
<dbReference type="Proteomes" id="UP000697127">
    <property type="component" value="Unassembled WGS sequence"/>
</dbReference>
<dbReference type="Pfam" id="PF01753">
    <property type="entry name" value="zf-MYND"/>
    <property type="match status" value="1"/>
</dbReference>
<evidence type="ECO:0000256" key="3">
    <source>
        <dbReference type="ARBA" id="ARBA00022490"/>
    </source>
</evidence>
<dbReference type="InterPro" id="IPR011989">
    <property type="entry name" value="ARM-like"/>
</dbReference>
<feature type="compositionally biased region" description="Polar residues" evidence="8">
    <location>
        <begin position="1123"/>
        <end position="1152"/>
    </location>
</feature>
<evidence type="ECO:0000259" key="9">
    <source>
        <dbReference type="PROSITE" id="PS50250"/>
    </source>
</evidence>
<dbReference type="GO" id="GO:0007163">
    <property type="term" value="P:establishment or maintenance of cell polarity"/>
    <property type="evidence" value="ECO:0007669"/>
    <property type="project" value="TreeGrafter"/>
</dbReference>
<dbReference type="InterPro" id="IPR051664">
    <property type="entry name" value="MYND-type_zinc_finger"/>
</dbReference>
<dbReference type="InterPro" id="IPR054179">
    <property type="entry name" value="PSD13_N"/>
</dbReference>
<evidence type="ECO:0000256" key="1">
    <source>
        <dbReference type="ARBA" id="ARBA00004496"/>
    </source>
</evidence>
<evidence type="ECO:0000256" key="8">
    <source>
        <dbReference type="SAM" id="MobiDB-lite"/>
    </source>
</evidence>
<dbReference type="InterPro" id="IPR000717">
    <property type="entry name" value="PCI_dom"/>
</dbReference>
<reference evidence="11" key="1">
    <citation type="submission" date="2020-11" db="EMBL/GenBank/DDBJ databases">
        <title>Kefir isolates.</title>
        <authorList>
            <person name="Marcisauskas S."/>
            <person name="Kim Y."/>
            <person name="Blasche S."/>
        </authorList>
    </citation>
    <scope>NUCLEOTIDE SEQUENCE</scope>
    <source>
        <strain evidence="11">Olga-1</strain>
    </source>
</reference>
<dbReference type="EMBL" id="PUHW01000333">
    <property type="protein sequence ID" value="KAG0687004.1"/>
    <property type="molecule type" value="Genomic_DNA"/>
</dbReference>
<name>A0A9P7BEU3_9ASCO</name>
<dbReference type="GO" id="GO:0005737">
    <property type="term" value="C:cytoplasm"/>
    <property type="evidence" value="ECO:0007669"/>
    <property type="project" value="UniProtKB-SubCell"/>
</dbReference>
<dbReference type="Pfam" id="PF01399">
    <property type="entry name" value="PCI"/>
    <property type="match status" value="1"/>
</dbReference>
<evidence type="ECO:0000313" key="11">
    <source>
        <dbReference type="EMBL" id="KAG0687004.1"/>
    </source>
</evidence>
<comment type="subcellular location">
    <subcellularLocation>
        <location evidence="1">Cytoplasm</location>
    </subcellularLocation>
</comment>
<feature type="compositionally biased region" description="Acidic residues" evidence="8">
    <location>
        <begin position="1155"/>
        <end position="1166"/>
    </location>
</feature>
<proteinExistence type="inferred from homology"/>
<keyword evidence="4" id="KW-0479">Metal-binding</keyword>
<dbReference type="SMART" id="SM00088">
    <property type="entry name" value="PINT"/>
    <property type="match status" value="1"/>
</dbReference>
<feature type="domain" description="MYND-type" evidence="10">
    <location>
        <begin position="1007"/>
        <end position="1048"/>
    </location>
</feature>
<feature type="region of interest" description="Disordered" evidence="8">
    <location>
        <begin position="518"/>
        <end position="609"/>
    </location>
</feature>
<evidence type="ECO:0000256" key="4">
    <source>
        <dbReference type="ARBA" id="ARBA00022723"/>
    </source>
</evidence>
<keyword evidence="3" id="KW-0963">Cytoplasm</keyword>
<feature type="compositionally biased region" description="Polar residues" evidence="8">
    <location>
        <begin position="1055"/>
        <end position="1075"/>
    </location>
</feature>
<feature type="compositionally biased region" description="Low complexity" evidence="8">
    <location>
        <begin position="1106"/>
        <end position="1122"/>
    </location>
</feature>
<organism evidence="11 12">
    <name type="scientific">Pichia californica</name>
    <dbReference type="NCBI Taxonomy" id="460514"/>
    <lineage>
        <taxon>Eukaryota</taxon>
        <taxon>Fungi</taxon>
        <taxon>Dikarya</taxon>
        <taxon>Ascomycota</taxon>
        <taxon>Saccharomycotina</taxon>
        <taxon>Pichiomycetes</taxon>
        <taxon>Pichiales</taxon>
        <taxon>Pichiaceae</taxon>
        <taxon>Pichia</taxon>
    </lineage>
</organism>
<dbReference type="GO" id="GO:1990304">
    <property type="term" value="C:MUB1-RAD6-UBR2 ubiquitin ligase complex"/>
    <property type="evidence" value="ECO:0007669"/>
    <property type="project" value="TreeGrafter"/>
</dbReference>
<dbReference type="PANTHER" id="PTHR47442:SF1">
    <property type="entry name" value="MYND-TYPE ZINC FINGER PROTEIN MUB1"/>
    <property type="match status" value="1"/>
</dbReference>
<feature type="region of interest" description="Disordered" evidence="8">
    <location>
        <begin position="1055"/>
        <end position="1089"/>
    </location>
</feature>
<evidence type="ECO:0000256" key="2">
    <source>
        <dbReference type="ARBA" id="ARBA00010655"/>
    </source>
</evidence>
<dbReference type="GO" id="GO:0006511">
    <property type="term" value="P:ubiquitin-dependent protein catabolic process"/>
    <property type="evidence" value="ECO:0007669"/>
    <property type="project" value="TreeGrafter"/>
</dbReference>
<evidence type="ECO:0000313" key="12">
    <source>
        <dbReference type="Proteomes" id="UP000697127"/>
    </source>
</evidence>